<evidence type="ECO:0000313" key="3">
    <source>
        <dbReference type="Proteomes" id="UP001157006"/>
    </source>
</evidence>
<name>A0AAV1AC44_VICFA</name>
<protein>
    <submittedName>
        <fullName evidence="2">Uncharacterized protein</fullName>
    </submittedName>
</protein>
<gene>
    <name evidence="2" type="ORF">VFH_III238760</name>
</gene>
<organism evidence="2 3">
    <name type="scientific">Vicia faba</name>
    <name type="common">Broad bean</name>
    <name type="synonym">Faba vulgaris</name>
    <dbReference type="NCBI Taxonomy" id="3906"/>
    <lineage>
        <taxon>Eukaryota</taxon>
        <taxon>Viridiplantae</taxon>
        <taxon>Streptophyta</taxon>
        <taxon>Embryophyta</taxon>
        <taxon>Tracheophyta</taxon>
        <taxon>Spermatophyta</taxon>
        <taxon>Magnoliopsida</taxon>
        <taxon>eudicotyledons</taxon>
        <taxon>Gunneridae</taxon>
        <taxon>Pentapetalae</taxon>
        <taxon>rosids</taxon>
        <taxon>fabids</taxon>
        <taxon>Fabales</taxon>
        <taxon>Fabaceae</taxon>
        <taxon>Papilionoideae</taxon>
        <taxon>50 kb inversion clade</taxon>
        <taxon>NPAAA clade</taxon>
        <taxon>Hologalegina</taxon>
        <taxon>IRL clade</taxon>
        <taxon>Fabeae</taxon>
        <taxon>Vicia</taxon>
    </lineage>
</organism>
<feature type="region of interest" description="Disordered" evidence="1">
    <location>
        <begin position="1"/>
        <end position="42"/>
    </location>
</feature>
<evidence type="ECO:0000313" key="2">
    <source>
        <dbReference type="EMBL" id="CAI8606615.1"/>
    </source>
</evidence>
<dbReference type="AlphaFoldDB" id="A0AAV1AC44"/>
<dbReference type="Proteomes" id="UP001157006">
    <property type="component" value="Chromosome 3"/>
</dbReference>
<accession>A0AAV1AC44</accession>
<sequence>MVSLPSDNNQQVLVTPTPSSPTNDPKWIRHEKRPPPELPPPEVKDLSYWVAFMVFIDMPQRCLDVVYVFLSENLSMVAAEQNLLSSQQITPSQMMSFFNLENQYNRIARSKASPKAKDVILNWIYLKIVFPKLMFYVCKFST</sequence>
<reference evidence="2 3" key="1">
    <citation type="submission" date="2023-01" db="EMBL/GenBank/DDBJ databases">
        <authorList>
            <person name="Kreplak J."/>
        </authorList>
    </citation>
    <scope>NUCLEOTIDE SEQUENCE [LARGE SCALE GENOMIC DNA]</scope>
</reference>
<evidence type="ECO:0000256" key="1">
    <source>
        <dbReference type="SAM" id="MobiDB-lite"/>
    </source>
</evidence>
<feature type="compositionally biased region" description="Polar residues" evidence="1">
    <location>
        <begin position="1"/>
        <end position="23"/>
    </location>
</feature>
<keyword evidence="3" id="KW-1185">Reference proteome</keyword>
<dbReference type="EMBL" id="OX451738">
    <property type="protein sequence ID" value="CAI8606615.1"/>
    <property type="molecule type" value="Genomic_DNA"/>
</dbReference>
<proteinExistence type="predicted"/>